<proteinExistence type="evidence at transcript level"/>
<dbReference type="GO" id="GO:0000139">
    <property type="term" value="C:Golgi membrane"/>
    <property type="evidence" value="ECO:0007669"/>
    <property type="project" value="UniProtKB-SubCell"/>
</dbReference>
<evidence type="ECO:0000256" key="13">
    <source>
        <dbReference type="RuleBase" id="RU368119"/>
    </source>
</evidence>
<dbReference type="InterPro" id="IPR004139">
    <property type="entry name" value="Glyco_trans_13"/>
</dbReference>
<dbReference type="Gene3D" id="3.90.550.10">
    <property type="entry name" value="Spore Coat Polysaccharide Biosynthesis Protein SpsA, Chain A"/>
    <property type="match status" value="1"/>
</dbReference>
<dbReference type="OrthoDB" id="440755at2759"/>
<evidence type="ECO:0000256" key="2">
    <source>
        <dbReference type="ARBA" id="ARBA00004922"/>
    </source>
</evidence>
<keyword evidence="4 13" id="KW-0328">Glycosyltransferase</keyword>
<feature type="transmembrane region" description="Helical" evidence="13">
    <location>
        <begin position="29"/>
        <end position="50"/>
    </location>
</feature>
<accession>T2M8W2</accession>
<evidence type="ECO:0000256" key="12">
    <source>
        <dbReference type="ARBA" id="ARBA00023211"/>
    </source>
</evidence>
<comment type="catalytic activity">
    <reaction evidence="13">
        <text>N(4)-(alpha-D-Man-(1-&gt;3)-[alpha-D-Man-(1-&gt;3)-[alpha-D-Man-(1-&gt;6)]-alpha-D-Man-(1-&gt;6)]-beta-D-Man-(1-&gt;4)-beta-D-GlcNAc-(1-&gt;4)-beta-D-GlcNAc)-L-asparaginyl-[protein] (N-glucan mannose isomer 5A1,2) + UDP-N-acetyl-alpha-D-glucosamine = N(4)-{beta-D-GlcNAc-(1-&gt;2)-alpha-D-Man-(1-&gt;3)-[alpha-D-Man-(1-&gt;3)-[alpha-D-Man-(1-&gt;6)]-alpha-D-Man-(1-&gt;6)]-beta-D-Man-(1-&gt;4)-beta-D-GlcNAc-(1-&gt;4)-beta-D-GlcNAc}-L-asparaginyl-[protein] + UDP + H(+)</text>
        <dbReference type="Rhea" id="RHEA:11456"/>
        <dbReference type="Rhea" id="RHEA-COMP:14367"/>
        <dbReference type="Rhea" id="RHEA-COMP:14368"/>
        <dbReference type="ChEBI" id="CHEBI:15378"/>
        <dbReference type="ChEBI" id="CHEBI:57705"/>
        <dbReference type="ChEBI" id="CHEBI:58223"/>
        <dbReference type="ChEBI" id="CHEBI:59087"/>
        <dbReference type="ChEBI" id="CHEBI:60625"/>
        <dbReference type="EC" id="2.4.1.101"/>
    </reaction>
</comment>
<keyword evidence="5 15" id="KW-0808">Transferase</keyword>
<keyword evidence="9 13" id="KW-1133">Transmembrane helix</keyword>
<comment type="similarity">
    <text evidence="3 13">Belongs to the glycosyltransferase 13 family.</text>
</comment>
<reference evidence="15" key="1">
    <citation type="journal article" date="2013" name="Genome Biol. Evol.">
        <title>Punctuated emergences of genetic and phenotypic innovations in eumetazoan, bilaterian, euteleostome, and hominidae ancestors.</title>
        <authorList>
            <person name="Wenger Y."/>
            <person name="Galliot B."/>
        </authorList>
    </citation>
    <scope>NUCLEOTIDE SEQUENCE</scope>
    <source>
        <tissue evidence="15">Whole animals</tissue>
    </source>
</reference>
<comment type="pathway">
    <text evidence="2 13">Protein modification; protein glycosylation.</text>
</comment>
<evidence type="ECO:0000256" key="10">
    <source>
        <dbReference type="ARBA" id="ARBA00023034"/>
    </source>
</evidence>
<dbReference type="InterPro" id="IPR039477">
    <property type="entry name" value="ILEI/PANDER_dom"/>
</dbReference>
<dbReference type="InterPro" id="IPR029044">
    <property type="entry name" value="Nucleotide-diphossugar_trans"/>
</dbReference>
<feature type="non-terminal residue" evidence="15">
    <location>
        <position position="1"/>
    </location>
</feature>
<dbReference type="AlphaFoldDB" id="T2M8W2"/>
<evidence type="ECO:0000256" key="4">
    <source>
        <dbReference type="ARBA" id="ARBA00022676"/>
    </source>
</evidence>
<evidence type="ECO:0000256" key="11">
    <source>
        <dbReference type="ARBA" id="ARBA00023136"/>
    </source>
</evidence>
<feature type="domain" description="ILEI/PANDER" evidence="14">
    <location>
        <begin position="145"/>
        <end position="232"/>
    </location>
</feature>
<name>T2M8W2_HYDVU</name>
<evidence type="ECO:0000256" key="6">
    <source>
        <dbReference type="ARBA" id="ARBA00022692"/>
    </source>
</evidence>
<keyword evidence="11 13" id="KW-0472">Membrane</keyword>
<evidence type="ECO:0000256" key="8">
    <source>
        <dbReference type="ARBA" id="ARBA00022968"/>
    </source>
</evidence>
<comment type="cofactor">
    <cofactor evidence="13">
        <name>Mn(2+)</name>
        <dbReference type="ChEBI" id="CHEBI:29035"/>
    </cofactor>
    <text evidence="13">The cofactor is mostly bound to the substrate.</text>
</comment>
<sequence length="664" mass="76071">MTFIRSTLINVPCSNCLIRHKNRGCSGKLIQGVLIGVLVVTVIFNVLFIIDNRKRFRNSFANSNENIGENINLEETDNKEGVLPSSKITAVLAQSIPDAMHVLLLLVGLKNTQIKIEAKSSKDSVYVAVDGIKVYENAIEGDSSRGIHIVVLNEVTGVIMASRVFDTYVPKEDEAMILFLNLLQEGRIVVFMIKDEGSSSLKASSRNTIKQFGSRFISKINWRDSWAFISQKKNHWLAEGHEPSPSIDQWGPPIVVQAMFELSEKDKECDWGNDDTVERRKLFCNKYEGYGTVCSCSSPAPINLKGALLSNSHMEQVPIAVIAANRPHYLFRMLRGLLTTPGVDPKMVTVYIDGFFDEPSAVAELFQVSVVEHTPICSKNCRISQHYKRTLTETFDKYPDADFMLILEEDLDVSKDIIDYFSQLAPLLRSDDSLYCISAWNDQGYEHSCKDPSLLYRVETMPGLGWLLKRSLFKNELEEKWPGSDKFWDWDMWMRLESNRKGRECIIPDVSRTYHFGAKGLNMNSYFQELYFSKHALNTQTGISFDVDKLRKDNYEEEMHKLIKMAEVVDHSKNPCTHHDFIPDTKDHTYVIYIKQNNPGDYETWNNLAKCFKLWDLDVRGFHKAMWRFFLKENSIFVVGMKSPYAVYKPNDVVPIFIPKEVKT</sequence>
<dbReference type="InterPro" id="IPR052463">
    <property type="entry name" value="O-linked_mannose_GnT"/>
</dbReference>
<dbReference type="EMBL" id="HAAD01002143">
    <property type="protein sequence ID" value="CDG68375.1"/>
    <property type="molecule type" value="mRNA"/>
</dbReference>
<keyword evidence="12 13" id="KW-0464">Manganese</keyword>
<dbReference type="SUPFAM" id="SSF53448">
    <property type="entry name" value="Nucleotide-diphospho-sugar transferases"/>
    <property type="match status" value="1"/>
</dbReference>
<organism evidence="15">
    <name type="scientific">Hydra vulgaris</name>
    <name type="common">Hydra</name>
    <name type="synonym">Hydra attenuata</name>
    <dbReference type="NCBI Taxonomy" id="6087"/>
    <lineage>
        <taxon>Eukaryota</taxon>
        <taxon>Metazoa</taxon>
        <taxon>Cnidaria</taxon>
        <taxon>Hydrozoa</taxon>
        <taxon>Hydroidolina</taxon>
        <taxon>Anthoathecata</taxon>
        <taxon>Aplanulata</taxon>
        <taxon>Hydridae</taxon>
        <taxon>Hydra</taxon>
    </lineage>
</organism>
<dbReference type="GO" id="GO:0003827">
    <property type="term" value="F:alpha-1,3-mannosylglycoprotein 2-beta-N-acetylglucosaminyltransferase activity"/>
    <property type="evidence" value="ECO:0007669"/>
    <property type="project" value="UniProtKB-UniRule"/>
</dbReference>
<dbReference type="PANTHER" id="PTHR46396:SF1">
    <property type="entry name" value="PROTEIN O-LINKED-MANNOSE BETA-1,2-N-ACETYLGLUCOSAMINYLTRANSFERASE 1"/>
    <property type="match status" value="1"/>
</dbReference>
<dbReference type="FunFam" id="3.90.550.10:FF:000252">
    <property type="entry name" value="Protein O-linked-mannose beta-1,2-N-acetylglucosaminyltransferase 1"/>
    <property type="match status" value="1"/>
</dbReference>
<keyword evidence="10 13" id="KW-0333">Golgi apparatus</keyword>
<dbReference type="UniPathway" id="UPA00378"/>
<comment type="subcellular location">
    <subcellularLocation>
        <location evidence="1 13">Golgi apparatus membrane</location>
        <topology evidence="1 13">Single-pass type II membrane protein</topology>
    </subcellularLocation>
</comment>
<evidence type="ECO:0000256" key="5">
    <source>
        <dbReference type="ARBA" id="ARBA00022679"/>
    </source>
</evidence>
<dbReference type="PANTHER" id="PTHR46396">
    <property type="entry name" value="PROTEIN O-LINKED-MANNOSE BETA-1,2-N-ACETYLGLUCOSAMINYLTRANSFERASE 1"/>
    <property type="match status" value="1"/>
</dbReference>
<dbReference type="GO" id="GO:0047223">
    <property type="term" value="F:beta-1,3-galactosyl-O-glycosyl-glycoprotein beta-1,3-N-acetylglucosaminyltransferase activity"/>
    <property type="evidence" value="ECO:0007669"/>
    <property type="project" value="TreeGrafter"/>
</dbReference>
<gene>
    <name evidence="15" type="primary">POMGNT1</name>
</gene>
<dbReference type="EC" id="2.4.1.101" evidence="13"/>
<comment type="function">
    <text evidence="13">Initiates complex N-linked carbohydrate formation. Essential for the conversion of high-mannose to hybrid and complex N-glycans.</text>
</comment>
<keyword evidence="8 13" id="KW-0735">Signal-anchor</keyword>
<evidence type="ECO:0000259" key="14">
    <source>
        <dbReference type="Pfam" id="PF15711"/>
    </source>
</evidence>
<evidence type="ECO:0000256" key="9">
    <source>
        <dbReference type="ARBA" id="ARBA00022989"/>
    </source>
</evidence>
<dbReference type="PROSITE" id="PS52031">
    <property type="entry name" value="GG_LECTIN"/>
    <property type="match status" value="1"/>
</dbReference>
<evidence type="ECO:0000256" key="1">
    <source>
        <dbReference type="ARBA" id="ARBA00004323"/>
    </source>
</evidence>
<evidence type="ECO:0000256" key="7">
    <source>
        <dbReference type="ARBA" id="ARBA00022723"/>
    </source>
</evidence>
<dbReference type="GO" id="GO:0030145">
    <property type="term" value="F:manganese ion binding"/>
    <property type="evidence" value="ECO:0007669"/>
    <property type="project" value="UniProtKB-UniRule"/>
</dbReference>
<dbReference type="Pfam" id="PF03071">
    <property type="entry name" value="GNT-I"/>
    <property type="match status" value="1"/>
</dbReference>
<keyword evidence="7 13" id="KW-0479">Metal-binding</keyword>
<dbReference type="Pfam" id="PF15711">
    <property type="entry name" value="ILEI"/>
    <property type="match status" value="1"/>
</dbReference>
<protein>
    <recommendedName>
        <fullName evidence="13">Alpha-1,3-mannosyl-glycoprotein 2-beta-N-acetylglucosaminyltransferase</fullName>
        <shortName evidence="13">GNT-I</shortName>
        <shortName evidence="13">GlcNAc-T I</shortName>
        <ecNumber evidence="13">2.4.1.101</ecNumber>
    </recommendedName>
    <alternativeName>
        <fullName evidence="13">N-glycosyl-oligosaccharide-glycoprotein N-acetylglucosaminyltransferase I</fullName>
    </alternativeName>
</protein>
<keyword evidence="6 13" id="KW-0812">Transmembrane</keyword>
<evidence type="ECO:0000256" key="3">
    <source>
        <dbReference type="ARBA" id="ARBA00006492"/>
    </source>
</evidence>
<dbReference type="GO" id="GO:0016266">
    <property type="term" value="P:protein O-linked glycosylation via N-acetyl-galactosamine"/>
    <property type="evidence" value="ECO:0007669"/>
    <property type="project" value="TreeGrafter"/>
</dbReference>
<evidence type="ECO:0000313" key="15">
    <source>
        <dbReference type="EMBL" id="CDG68375.1"/>
    </source>
</evidence>